<evidence type="ECO:0000313" key="7">
    <source>
        <dbReference type="EMBL" id="GAA4896657.1"/>
    </source>
</evidence>
<dbReference type="InterPro" id="IPR036291">
    <property type="entry name" value="NAD(P)-bd_dom_sf"/>
</dbReference>
<evidence type="ECO:0000256" key="1">
    <source>
        <dbReference type="ARBA" id="ARBA00005010"/>
    </source>
</evidence>
<dbReference type="RefSeq" id="WP_345336503.1">
    <property type="nucleotide sequence ID" value="NZ_BAABJZ010000097.1"/>
</dbReference>
<organism evidence="7 8">
    <name type="scientific">Ferrimonas pelagia</name>
    <dbReference type="NCBI Taxonomy" id="1177826"/>
    <lineage>
        <taxon>Bacteria</taxon>
        <taxon>Pseudomonadati</taxon>
        <taxon>Pseudomonadota</taxon>
        <taxon>Gammaproteobacteria</taxon>
        <taxon>Alteromonadales</taxon>
        <taxon>Ferrimonadaceae</taxon>
        <taxon>Ferrimonas</taxon>
    </lineage>
</organism>
<dbReference type="Proteomes" id="UP001499988">
    <property type="component" value="Unassembled WGS sequence"/>
</dbReference>
<dbReference type="InterPro" id="IPR028161">
    <property type="entry name" value="Met8-like"/>
</dbReference>
<dbReference type="PANTHER" id="PTHR35330:SF1">
    <property type="entry name" value="SIROHEME BIOSYNTHESIS PROTEIN MET8"/>
    <property type="match status" value="1"/>
</dbReference>
<dbReference type="Gene3D" id="3.30.160.110">
    <property type="entry name" value="Siroheme synthase, domain 2"/>
    <property type="match status" value="1"/>
</dbReference>
<name>A0ABP9FFH9_9GAMM</name>
<proteinExistence type="predicted"/>
<evidence type="ECO:0000313" key="8">
    <source>
        <dbReference type="Proteomes" id="UP001499988"/>
    </source>
</evidence>
<dbReference type="EMBL" id="BAABJZ010000097">
    <property type="protein sequence ID" value="GAA4896657.1"/>
    <property type="molecule type" value="Genomic_DNA"/>
</dbReference>
<comment type="caution">
    <text evidence="7">The sequence shown here is derived from an EMBL/GenBank/DDBJ whole genome shotgun (WGS) entry which is preliminary data.</text>
</comment>
<dbReference type="Gene3D" id="3.40.50.720">
    <property type="entry name" value="NAD(P)-binding Rossmann-like Domain"/>
    <property type="match status" value="1"/>
</dbReference>
<dbReference type="EC" id="1.3.1.76" evidence="2"/>
<evidence type="ECO:0000256" key="3">
    <source>
        <dbReference type="ARBA" id="ARBA00023002"/>
    </source>
</evidence>
<keyword evidence="3" id="KW-0560">Oxidoreductase</keyword>
<evidence type="ECO:0000256" key="4">
    <source>
        <dbReference type="ARBA" id="ARBA00023027"/>
    </source>
</evidence>
<keyword evidence="4" id="KW-0520">NAD</keyword>
<protein>
    <recommendedName>
        <fullName evidence="2">precorrin-2 dehydrogenase</fullName>
        <ecNumber evidence="2">1.3.1.76</ecNumber>
    </recommendedName>
</protein>
<dbReference type="SUPFAM" id="SSF75615">
    <property type="entry name" value="Siroheme synthase middle domains-like"/>
    <property type="match status" value="1"/>
</dbReference>
<comment type="catalytic activity">
    <reaction evidence="6">
        <text>precorrin-2 + NAD(+) = sirohydrochlorin + NADH + 2 H(+)</text>
        <dbReference type="Rhea" id="RHEA:15613"/>
        <dbReference type="ChEBI" id="CHEBI:15378"/>
        <dbReference type="ChEBI" id="CHEBI:57540"/>
        <dbReference type="ChEBI" id="CHEBI:57945"/>
        <dbReference type="ChEBI" id="CHEBI:58351"/>
        <dbReference type="ChEBI" id="CHEBI:58827"/>
        <dbReference type="EC" id="1.3.1.76"/>
    </reaction>
</comment>
<keyword evidence="5" id="KW-0627">Porphyrin biosynthesis</keyword>
<dbReference type="NCBIfam" id="TIGR01470">
    <property type="entry name" value="cysG_Nterm"/>
    <property type="match status" value="1"/>
</dbReference>
<gene>
    <name evidence="7" type="ORF">GCM10023333_32450</name>
</gene>
<dbReference type="PANTHER" id="PTHR35330">
    <property type="entry name" value="SIROHEME BIOSYNTHESIS PROTEIN MET8"/>
    <property type="match status" value="1"/>
</dbReference>
<evidence type="ECO:0000256" key="5">
    <source>
        <dbReference type="ARBA" id="ARBA00023244"/>
    </source>
</evidence>
<dbReference type="InterPro" id="IPR006367">
    <property type="entry name" value="Sirohaem_synthase_N"/>
</dbReference>
<dbReference type="SUPFAM" id="SSF51735">
    <property type="entry name" value="NAD(P)-binding Rossmann-fold domains"/>
    <property type="match status" value="1"/>
</dbReference>
<keyword evidence="8" id="KW-1185">Reference proteome</keyword>
<evidence type="ECO:0000256" key="2">
    <source>
        <dbReference type="ARBA" id="ARBA00012400"/>
    </source>
</evidence>
<reference evidence="8" key="1">
    <citation type="journal article" date="2019" name="Int. J. Syst. Evol. Microbiol.">
        <title>The Global Catalogue of Microorganisms (GCM) 10K type strain sequencing project: providing services to taxonomists for standard genome sequencing and annotation.</title>
        <authorList>
            <consortium name="The Broad Institute Genomics Platform"/>
            <consortium name="The Broad Institute Genome Sequencing Center for Infectious Disease"/>
            <person name="Wu L."/>
            <person name="Ma J."/>
        </authorList>
    </citation>
    <scope>NUCLEOTIDE SEQUENCE [LARGE SCALE GENOMIC DNA]</scope>
    <source>
        <strain evidence="8">JCM 18401</strain>
    </source>
</reference>
<sequence length="308" mass="33881">MRYFPLFHDTQSLSVLVVGGGEVAARKLALWARTQAQLTVVAPELVASIERLVAEGRVQHICSAYQPVMMAGQQGVIAATDDAALNRQLAHQAQEMQIWVNVVDDPEACSVITPALVDRSPVVVAIGSEGTAPVMVRMLRAWLETSLPSSMGQLARFIGRQRKRVQRHSSEPRAVWERFLKANGLGWRSDSEAILTSAEGSSKHSGTLYLIDPAQQPGLLPIDAMAPLQQLDRILLSVDADEQLLNLCRRDASVHWVTQADVGRVQAWLAQGERLLLVLQPRAERTWLSVLLCSAAVRFSTGQCKQLR</sequence>
<dbReference type="Pfam" id="PF13241">
    <property type="entry name" value="NAD_binding_7"/>
    <property type="match status" value="1"/>
</dbReference>
<evidence type="ECO:0000256" key="6">
    <source>
        <dbReference type="ARBA" id="ARBA00047561"/>
    </source>
</evidence>
<comment type="pathway">
    <text evidence="1">Porphyrin-containing compound metabolism; siroheme biosynthesis; sirohydrochlorin from precorrin-2: step 1/1.</text>
</comment>
<accession>A0ABP9FFH9</accession>